<gene>
    <name evidence="2" type="ORF">NCTC12151_03218</name>
</gene>
<dbReference type="RefSeq" id="WP_111741529.1">
    <property type="nucleotide sequence ID" value="NZ_LR698987.1"/>
</dbReference>
<accession>A0A2X4XUL5</accession>
<proteinExistence type="predicted"/>
<dbReference type="EMBL" id="LS483470">
    <property type="protein sequence ID" value="SQI43755.1"/>
    <property type="molecule type" value="Genomic_DNA"/>
</dbReference>
<name>A0A2X4XUL5_9GAMM</name>
<reference evidence="2 3" key="1">
    <citation type="submission" date="2018-06" db="EMBL/GenBank/DDBJ databases">
        <authorList>
            <consortium name="Pathogen Informatics"/>
            <person name="Doyle S."/>
        </authorList>
    </citation>
    <scope>NUCLEOTIDE SEQUENCE [LARGE SCALE GENOMIC DNA]</scope>
    <source>
        <strain evidence="2 3">NCTC12151</strain>
    </source>
</reference>
<dbReference type="KEGG" id="lri:NCTC12151_03218"/>
<dbReference type="OrthoDB" id="6895606at2"/>
<keyword evidence="1" id="KW-0732">Signal</keyword>
<dbReference type="AlphaFoldDB" id="A0A2X4XUL5"/>
<evidence type="ECO:0000313" key="3">
    <source>
        <dbReference type="Proteomes" id="UP000249005"/>
    </source>
</evidence>
<protein>
    <submittedName>
        <fullName evidence="2">Uncharacterized protein</fullName>
    </submittedName>
</protein>
<evidence type="ECO:0000313" key="2">
    <source>
        <dbReference type="EMBL" id="SQI43755.1"/>
    </source>
</evidence>
<keyword evidence="3" id="KW-1185">Reference proteome</keyword>
<sequence>MNKDRLVRTAASGLFLLSAASVQAAPEDLSVRYITLPASTLITETLTSFTPMFNGQRSDFLMAQVCHLARGEKTQQEVNAALRQNNIVPEKIPASGNTFSMLVNGNIEQQQMACASYLATSFYAPVNNVAYTGKQKVNAPATQPDVEAPSSWKFWQKTPEREVPHEVEVDTFNQDAFINDARIQLAVAQATAQLYGLIANNTPNSVPLTMVEYRRNVAFTLKNYAPEYLRAIETIYLNSRSQAITVNGVTALGFSISDEKGHELVKEHHRAALRYRDIDWLGNSKILGKEYFVNLKIIEDPQPVSKSGGSIETPRRNSLKR</sequence>
<feature type="chain" id="PRO_5015953304" evidence="1">
    <location>
        <begin position="25"/>
        <end position="321"/>
    </location>
</feature>
<feature type="signal peptide" evidence="1">
    <location>
        <begin position="1"/>
        <end position="24"/>
    </location>
</feature>
<organism evidence="2 3">
    <name type="scientific">Leminorella richardii</name>
    <dbReference type="NCBI Taxonomy" id="158841"/>
    <lineage>
        <taxon>Bacteria</taxon>
        <taxon>Pseudomonadati</taxon>
        <taxon>Pseudomonadota</taxon>
        <taxon>Gammaproteobacteria</taxon>
        <taxon>Enterobacterales</taxon>
        <taxon>Budviciaceae</taxon>
        <taxon>Leminorella</taxon>
    </lineage>
</organism>
<dbReference type="Proteomes" id="UP000249005">
    <property type="component" value="Chromosome 1"/>
</dbReference>
<evidence type="ECO:0000256" key="1">
    <source>
        <dbReference type="SAM" id="SignalP"/>
    </source>
</evidence>